<feature type="binding site" evidence="6">
    <location>
        <position position="92"/>
    </location>
    <ligand>
        <name>Mg(2+)</name>
        <dbReference type="ChEBI" id="CHEBI:18420"/>
        <label>2</label>
    </ligand>
</feature>
<feature type="binding site" evidence="6">
    <location>
        <position position="69"/>
    </location>
    <ligand>
        <name>Mg(2+)</name>
        <dbReference type="ChEBI" id="CHEBI:18420"/>
        <label>1</label>
    </ligand>
</feature>
<dbReference type="PANTHER" id="PTHR43028">
    <property type="entry name" value="3'(2'),5'-BISPHOSPHATE NUCLEOTIDASE 1"/>
    <property type="match status" value="1"/>
</dbReference>
<feature type="binding site" evidence="7">
    <location>
        <position position="91"/>
    </location>
    <ligand>
        <name>Mg(2+)</name>
        <dbReference type="ChEBI" id="CHEBI:18420"/>
        <label>1</label>
        <note>catalytic</note>
    </ligand>
</feature>
<comment type="catalytic activity">
    <reaction evidence="6">
        <text>adenosine 3',5'-bisphosphate + H2O = AMP + phosphate</text>
        <dbReference type="Rhea" id="RHEA:10040"/>
        <dbReference type="ChEBI" id="CHEBI:15377"/>
        <dbReference type="ChEBI" id="CHEBI:43474"/>
        <dbReference type="ChEBI" id="CHEBI:58343"/>
        <dbReference type="ChEBI" id="CHEBI:456215"/>
        <dbReference type="EC" id="3.1.3.7"/>
    </reaction>
</comment>
<dbReference type="HAMAP" id="MF_02095">
    <property type="entry name" value="CysQ"/>
    <property type="match status" value="1"/>
</dbReference>
<dbReference type="GO" id="GO:0005886">
    <property type="term" value="C:plasma membrane"/>
    <property type="evidence" value="ECO:0007669"/>
    <property type="project" value="UniProtKB-SubCell"/>
</dbReference>
<feature type="binding site" evidence="6">
    <location>
        <position position="89"/>
    </location>
    <ligand>
        <name>Mg(2+)</name>
        <dbReference type="ChEBI" id="CHEBI:18420"/>
        <label>1</label>
    </ligand>
</feature>
<evidence type="ECO:0000256" key="8">
    <source>
        <dbReference type="SAM" id="SignalP"/>
    </source>
</evidence>
<evidence type="ECO:0000256" key="2">
    <source>
        <dbReference type="ARBA" id="ARBA00022475"/>
    </source>
</evidence>
<evidence type="ECO:0000256" key="5">
    <source>
        <dbReference type="ARBA" id="ARBA00023136"/>
    </source>
</evidence>
<evidence type="ECO:0000256" key="7">
    <source>
        <dbReference type="PIRSR" id="PIRSR600760-2"/>
    </source>
</evidence>
<evidence type="ECO:0000256" key="3">
    <source>
        <dbReference type="ARBA" id="ARBA00022519"/>
    </source>
</evidence>
<comment type="subcellular location">
    <subcellularLocation>
        <location evidence="6">Cell inner membrane</location>
        <topology evidence="6">Peripheral membrane protein</topology>
        <orientation evidence="6">Cytoplasmic side</orientation>
    </subcellularLocation>
</comment>
<accession>A0A516GYD2</accession>
<dbReference type="GO" id="GO:0046854">
    <property type="term" value="P:phosphatidylinositol phosphate biosynthetic process"/>
    <property type="evidence" value="ECO:0007669"/>
    <property type="project" value="InterPro"/>
</dbReference>
<dbReference type="Gene3D" id="3.40.190.80">
    <property type="match status" value="1"/>
</dbReference>
<dbReference type="GO" id="GO:0050427">
    <property type="term" value="P:3'-phosphoadenosine 5'-phosphosulfate metabolic process"/>
    <property type="evidence" value="ECO:0007669"/>
    <property type="project" value="TreeGrafter"/>
</dbReference>
<dbReference type="GO" id="GO:0000103">
    <property type="term" value="P:sulfate assimilation"/>
    <property type="evidence" value="ECO:0007669"/>
    <property type="project" value="TreeGrafter"/>
</dbReference>
<dbReference type="KEGG" id="fer:FNB15_04300"/>
<dbReference type="InterPro" id="IPR050725">
    <property type="entry name" value="CysQ/Inositol_MonoPase"/>
</dbReference>
<dbReference type="Pfam" id="PF00459">
    <property type="entry name" value="Inositol_P"/>
    <property type="match status" value="1"/>
</dbReference>
<name>A0A516GYD2_9PROT</name>
<reference evidence="9 10" key="1">
    <citation type="submission" date="2019-07" db="EMBL/GenBank/DDBJ databases">
        <title>Genome sequencing for Ferrovibrio sp. K5.</title>
        <authorList>
            <person name="Park S.-J."/>
        </authorList>
    </citation>
    <scope>NUCLEOTIDE SEQUENCE [LARGE SCALE GENOMIC DNA]</scope>
    <source>
        <strain evidence="9 10">K5</strain>
    </source>
</reference>
<feature type="signal peptide" evidence="8">
    <location>
        <begin position="1"/>
        <end position="21"/>
    </location>
</feature>
<keyword evidence="10" id="KW-1185">Reference proteome</keyword>
<feature type="binding site" evidence="6">
    <location>
        <position position="69"/>
    </location>
    <ligand>
        <name>substrate</name>
    </ligand>
</feature>
<dbReference type="EMBL" id="CP041636">
    <property type="protein sequence ID" value="QDO96543.1"/>
    <property type="molecule type" value="Genomic_DNA"/>
</dbReference>
<dbReference type="PANTHER" id="PTHR43028:SF5">
    <property type="entry name" value="3'(2'),5'-BISPHOSPHATE NUCLEOTIDASE 1"/>
    <property type="match status" value="1"/>
</dbReference>
<keyword evidence="6 7" id="KW-0460">Magnesium</keyword>
<dbReference type="RefSeq" id="WP_144067524.1">
    <property type="nucleotide sequence ID" value="NZ_CP041636.1"/>
</dbReference>
<keyword evidence="3 6" id="KW-0997">Cell inner membrane</keyword>
<evidence type="ECO:0000256" key="6">
    <source>
        <dbReference type="HAMAP-Rule" id="MF_02095"/>
    </source>
</evidence>
<feature type="binding site" evidence="7">
    <location>
        <position position="92"/>
    </location>
    <ligand>
        <name>Mg(2+)</name>
        <dbReference type="ChEBI" id="CHEBI:18420"/>
        <label>1</label>
        <note>catalytic</note>
    </ligand>
</feature>
<dbReference type="OrthoDB" id="9785695at2"/>
<feature type="binding site" evidence="7">
    <location>
        <position position="69"/>
    </location>
    <ligand>
        <name>Mg(2+)</name>
        <dbReference type="ChEBI" id="CHEBI:18420"/>
        <label>1</label>
        <note>catalytic</note>
    </ligand>
</feature>
<dbReference type="NCBIfam" id="TIGR01331">
    <property type="entry name" value="bisphos_cysQ"/>
    <property type="match status" value="1"/>
</dbReference>
<comment type="similarity">
    <text evidence="1 6">Belongs to the inositol monophosphatase superfamily. CysQ family.</text>
</comment>
<proteinExistence type="inferred from homology"/>
<evidence type="ECO:0000256" key="4">
    <source>
        <dbReference type="ARBA" id="ARBA00022801"/>
    </source>
</evidence>
<comment type="function">
    <text evidence="6">Converts adenosine-3',5'-bisphosphate (PAP) to AMP.</text>
</comment>
<dbReference type="InterPro" id="IPR000760">
    <property type="entry name" value="Inositol_monophosphatase-like"/>
</dbReference>
<feature type="binding site" evidence="7">
    <location>
        <position position="215"/>
    </location>
    <ligand>
        <name>Mg(2+)</name>
        <dbReference type="ChEBI" id="CHEBI:18420"/>
        <label>1</label>
        <note>catalytic</note>
    </ligand>
</feature>
<feature type="binding site" evidence="6">
    <location>
        <position position="89"/>
    </location>
    <ligand>
        <name>Mg(2+)</name>
        <dbReference type="ChEBI" id="CHEBI:18420"/>
        <label>2</label>
    </ligand>
</feature>
<keyword evidence="2 6" id="KW-1003">Cell membrane</keyword>
<feature type="chain" id="PRO_5021702407" description="3'(2'),5'-bisphosphate nucleotidase CysQ" evidence="8">
    <location>
        <begin position="22"/>
        <end position="263"/>
    </location>
</feature>
<dbReference type="EC" id="3.1.3.7" evidence="6"/>
<keyword evidence="5 6" id="KW-0472">Membrane</keyword>
<dbReference type="InterPro" id="IPR020550">
    <property type="entry name" value="Inositol_monophosphatase_CS"/>
</dbReference>
<keyword evidence="6 7" id="KW-0479">Metal-binding</keyword>
<feature type="binding site" evidence="6">
    <location>
        <position position="215"/>
    </location>
    <ligand>
        <name>Mg(2+)</name>
        <dbReference type="ChEBI" id="CHEBI:18420"/>
        <label>2</label>
    </ligand>
</feature>
<sequence length="263" mass="28055">MTQSHAKLAQALLPLAHQAGAAIMAVYATAFTARAKDDRSPVTDADDAAEAIILAGLRTLTPDIPVVAEELAARGEAPNVGSGPFWLVDPLDGTREFIERNGEFTVNIALVENTRPVLGIVLAPALEVAWLGAPDGARRFDKLHPEGKTIRVRKVPKVAPLVLVSRNHREASVDTWLKQQMAPETKTVGSSLKFCQIAEGSADFYPRFAAISEWDTAAGQAVLEAAGGAVLAWDGPADKPRIGPALHYGKPDFRNLPFLARGA</sequence>
<dbReference type="PROSITE" id="PS00630">
    <property type="entry name" value="IMP_2"/>
    <property type="match status" value="1"/>
</dbReference>
<keyword evidence="4 6" id="KW-0378">Hydrolase</keyword>
<keyword evidence="8" id="KW-0732">Signal</keyword>
<dbReference type="Proteomes" id="UP000317496">
    <property type="component" value="Chromosome"/>
</dbReference>
<dbReference type="GO" id="GO:0008441">
    <property type="term" value="F:3'(2'),5'-bisphosphate nucleotidase activity"/>
    <property type="evidence" value="ECO:0007669"/>
    <property type="project" value="UniProtKB-UniRule"/>
</dbReference>
<dbReference type="SUPFAM" id="SSF56655">
    <property type="entry name" value="Carbohydrate phosphatase"/>
    <property type="match status" value="1"/>
</dbReference>
<feature type="binding site" evidence="6">
    <location>
        <position position="215"/>
    </location>
    <ligand>
        <name>substrate</name>
    </ligand>
</feature>
<dbReference type="Gene3D" id="3.30.540.10">
    <property type="entry name" value="Fructose-1,6-Bisphosphatase, subunit A, domain 1"/>
    <property type="match status" value="1"/>
</dbReference>
<protein>
    <recommendedName>
        <fullName evidence="6">3'(2'),5'-bisphosphate nucleotidase CysQ</fullName>
        <ecNumber evidence="6">3.1.3.7</ecNumber>
    </recommendedName>
    <alternativeName>
        <fullName evidence="6">3'(2'),5-bisphosphonucleoside 3'(2')-phosphohydrolase</fullName>
    </alternativeName>
    <alternativeName>
        <fullName evidence="6">3'-phosphoadenosine 5'-phosphate phosphatase</fullName>
        <shortName evidence="6">PAP phosphatase</shortName>
    </alternativeName>
</protein>
<evidence type="ECO:0000313" key="9">
    <source>
        <dbReference type="EMBL" id="QDO96543.1"/>
    </source>
</evidence>
<feature type="binding site" evidence="7">
    <location>
        <position position="89"/>
    </location>
    <ligand>
        <name>Mg(2+)</name>
        <dbReference type="ChEBI" id="CHEBI:18420"/>
        <label>1</label>
        <note>catalytic</note>
    </ligand>
</feature>
<dbReference type="InterPro" id="IPR006240">
    <property type="entry name" value="CysQ"/>
</dbReference>
<feature type="binding site" evidence="6">
    <location>
        <begin position="91"/>
        <end position="94"/>
    </location>
    <ligand>
        <name>substrate</name>
    </ligand>
</feature>
<dbReference type="PRINTS" id="PR00377">
    <property type="entry name" value="IMPHPHTASES"/>
</dbReference>
<comment type="cofactor">
    <cofactor evidence="6 7">
        <name>Mg(2+)</name>
        <dbReference type="ChEBI" id="CHEBI:18420"/>
    </cofactor>
</comment>
<evidence type="ECO:0000256" key="1">
    <source>
        <dbReference type="ARBA" id="ARBA00005289"/>
    </source>
</evidence>
<organism evidence="9 10">
    <name type="scientific">Ferrovibrio terrae</name>
    <dbReference type="NCBI Taxonomy" id="2594003"/>
    <lineage>
        <taxon>Bacteria</taxon>
        <taxon>Pseudomonadati</taxon>
        <taxon>Pseudomonadota</taxon>
        <taxon>Alphaproteobacteria</taxon>
        <taxon>Rhodospirillales</taxon>
        <taxon>Rhodospirillaceae</taxon>
        <taxon>Ferrovibrio</taxon>
    </lineage>
</organism>
<dbReference type="GO" id="GO:0000287">
    <property type="term" value="F:magnesium ion binding"/>
    <property type="evidence" value="ECO:0007669"/>
    <property type="project" value="UniProtKB-UniRule"/>
</dbReference>
<dbReference type="AlphaFoldDB" id="A0A516GYD2"/>
<dbReference type="CDD" id="cd01638">
    <property type="entry name" value="CysQ"/>
    <property type="match status" value="1"/>
</dbReference>
<feature type="binding site" evidence="6">
    <location>
        <position position="91"/>
    </location>
    <ligand>
        <name>Mg(2+)</name>
        <dbReference type="ChEBI" id="CHEBI:18420"/>
        <label>1</label>
    </ligand>
</feature>
<gene>
    <name evidence="6 9" type="primary">cysQ</name>
    <name evidence="9" type="ORF">FNB15_04300</name>
</gene>
<evidence type="ECO:0000313" key="10">
    <source>
        <dbReference type="Proteomes" id="UP000317496"/>
    </source>
</evidence>